<feature type="region of interest" description="Disordered" evidence="1">
    <location>
        <begin position="1"/>
        <end position="20"/>
    </location>
</feature>
<reference evidence="2" key="1">
    <citation type="journal article" date="2023" name="DNA Res.">
        <title>Chromosome-level genome assembly of Phrynocephalus forsythii using third-generation DNA sequencing and Hi-C analysis.</title>
        <authorList>
            <person name="Qi Y."/>
            <person name="Zhao W."/>
            <person name="Zhao Y."/>
            <person name="Niu C."/>
            <person name="Cao S."/>
            <person name="Zhang Y."/>
        </authorList>
    </citation>
    <scope>NUCLEOTIDE SEQUENCE</scope>
    <source>
        <tissue evidence="2">Muscle</tissue>
    </source>
</reference>
<evidence type="ECO:0000256" key="1">
    <source>
        <dbReference type="SAM" id="MobiDB-lite"/>
    </source>
</evidence>
<dbReference type="Proteomes" id="UP001142489">
    <property type="component" value="Unassembled WGS sequence"/>
</dbReference>
<dbReference type="AlphaFoldDB" id="A0A9Q1AXR7"/>
<proteinExistence type="predicted"/>
<evidence type="ECO:0000313" key="2">
    <source>
        <dbReference type="EMBL" id="KAJ7317609.1"/>
    </source>
</evidence>
<accession>A0A9Q1AXR7</accession>
<dbReference type="EMBL" id="JAPFRF010000011">
    <property type="protein sequence ID" value="KAJ7317609.1"/>
    <property type="molecule type" value="Genomic_DNA"/>
</dbReference>
<keyword evidence="3" id="KW-1185">Reference proteome</keyword>
<evidence type="ECO:0000313" key="3">
    <source>
        <dbReference type="Proteomes" id="UP001142489"/>
    </source>
</evidence>
<comment type="caution">
    <text evidence="2">The sequence shown here is derived from an EMBL/GenBank/DDBJ whole genome shotgun (WGS) entry which is preliminary data.</text>
</comment>
<protein>
    <submittedName>
        <fullName evidence="2">Uncharacterized protein</fullName>
    </submittedName>
</protein>
<gene>
    <name evidence="2" type="ORF">JRQ81_003771</name>
</gene>
<organism evidence="2 3">
    <name type="scientific">Phrynocephalus forsythii</name>
    <dbReference type="NCBI Taxonomy" id="171643"/>
    <lineage>
        <taxon>Eukaryota</taxon>
        <taxon>Metazoa</taxon>
        <taxon>Chordata</taxon>
        <taxon>Craniata</taxon>
        <taxon>Vertebrata</taxon>
        <taxon>Euteleostomi</taxon>
        <taxon>Lepidosauria</taxon>
        <taxon>Squamata</taxon>
        <taxon>Bifurcata</taxon>
        <taxon>Unidentata</taxon>
        <taxon>Episquamata</taxon>
        <taxon>Toxicofera</taxon>
        <taxon>Iguania</taxon>
        <taxon>Acrodonta</taxon>
        <taxon>Agamidae</taxon>
        <taxon>Agaminae</taxon>
        <taxon>Phrynocephalus</taxon>
    </lineage>
</organism>
<sequence length="101" mass="11530">MVSPLRRPQLERKSHGLKPKEALKKRVRDARFPLRKPMSFCQVLARIGITGEVFWRIYDQRIHSHDYNLNVLGLQLPDALQAALPGAAGGEDPMEYDEAYS</sequence>
<feature type="compositionally biased region" description="Basic and acidic residues" evidence="1">
    <location>
        <begin position="8"/>
        <end position="20"/>
    </location>
</feature>
<name>A0A9Q1AXR7_9SAUR</name>